<dbReference type="EMBL" id="JAIXCQ010000003">
    <property type="protein sequence ID" value="MCA5892955.1"/>
    <property type="molecule type" value="Genomic_DNA"/>
</dbReference>
<feature type="compositionally biased region" description="Gly residues" evidence="11">
    <location>
        <begin position="133"/>
        <end position="150"/>
    </location>
</feature>
<feature type="transmembrane region" description="Helical" evidence="10">
    <location>
        <begin position="20"/>
        <end position="50"/>
    </location>
</feature>
<protein>
    <recommendedName>
        <fullName evidence="10">Large-conductance mechanosensitive channel</fullName>
    </recommendedName>
</protein>
<name>A0ABS7ZGL5_9MICO</name>
<evidence type="ECO:0000256" key="4">
    <source>
        <dbReference type="ARBA" id="ARBA00022475"/>
    </source>
</evidence>
<evidence type="ECO:0000256" key="1">
    <source>
        <dbReference type="ARBA" id="ARBA00004651"/>
    </source>
</evidence>
<comment type="caution">
    <text evidence="12">The sequence shown here is derived from an EMBL/GenBank/DDBJ whole genome shotgun (WGS) entry which is preliminary data.</text>
</comment>
<keyword evidence="6 10" id="KW-1133">Transmembrane helix</keyword>
<comment type="function">
    <text evidence="10">Channel that opens in response to stretch forces in the membrane lipid bilayer. May participate in the regulation of osmotic pressure changes within the cell.</text>
</comment>
<dbReference type="SUPFAM" id="SSF81330">
    <property type="entry name" value="Gated mechanosensitive channel"/>
    <property type="match status" value="1"/>
</dbReference>
<keyword evidence="9 10" id="KW-0407">Ion channel</keyword>
<evidence type="ECO:0000256" key="5">
    <source>
        <dbReference type="ARBA" id="ARBA00022692"/>
    </source>
</evidence>
<reference evidence="12 13" key="1">
    <citation type="submission" date="2021-09" db="EMBL/GenBank/DDBJ databases">
        <title>Isoptericola luteus sp. nov., a novel bacterium isolated from Harbin, the capital city of Heilongjiang province.</title>
        <authorList>
            <person name="Li J."/>
        </authorList>
    </citation>
    <scope>NUCLEOTIDE SEQUENCE [LARGE SCALE GENOMIC DNA]</scope>
    <source>
        <strain evidence="12 13">NEAU-Y5</strain>
    </source>
</reference>
<dbReference type="PRINTS" id="PR01264">
    <property type="entry name" value="MECHCHANNEL"/>
</dbReference>
<dbReference type="Proteomes" id="UP001319870">
    <property type="component" value="Unassembled WGS sequence"/>
</dbReference>
<comment type="subunit">
    <text evidence="10">Homopentamer.</text>
</comment>
<evidence type="ECO:0000256" key="11">
    <source>
        <dbReference type="SAM" id="MobiDB-lite"/>
    </source>
</evidence>
<proteinExistence type="inferred from homology"/>
<dbReference type="Pfam" id="PF01741">
    <property type="entry name" value="MscL"/>
    <property type="match status" value="1"/>
</dbReference>
<dbReference type="RefSeq" id="WP_225564713.1">
    <property type="nucleotide sequence ID" value="NZ_JAIXCQ010000003.1"/>
</dbReference>
<evidence type="ECO:0000256" key="2">
    <source>
        <dbReference type="ARBA" id="ARBA00007254"/>
    </source>
</evidence>
<keyword evidence="5 10" id="KW-0812">Transmembrane</keyword>
<evidence type="ECO:0000256" key="3">
    <source>
        <dbReference type="ARBA" id="ARBA00022448"/>
    </source>
</evidence>
<dbReference type="PANTHER" id="PTHR30266">
    <property type="entry name" value="MECHANOSENSITIVE CHANNEL MSCL"/>
    <property type="match status" value="1"/>
</dbReference>
<dbReference type="InterPro" id="IPR036019">
    <property type="entry name" value="MscL_channel"/>
</dbReference>
<gene>
    <name evidence="10 12" type="primary">mscL</name>
    <name evidence="12" type="ORF">LEP48_06250</name>
</gene>
<feature type="transmembrane region" description="Helical" evidence="10">
    <location>
        <begin position="70"/>
        <end position="95"/>
    </location>
</feature>
<evidence type="ECO:0000256" key="10">
    <source>
        <dbReference type="HAMAP-Rule" id="MF_00115"/>
    </source>
</evidence>
<organism evidence="12 13">
    <name type="scientific">Isoptericola luteus</name>
    <dbReference type="NCBI Taxonomy" id="2879484"/>
    <lineage>
        <taxon>Bacteria</taxon>
        <taxon>Bacillati</taxon>
        <taxon>Actinomycetota</taxon>
        <taxon>Actinomycetes</taxon>
        <taxon>Micrococcales</taxon>
        <taxon>Promicromonosporaceae</taxon>
        <taxon>Isoptericola</taxon>
    </lineage>
</organism>
<evidence type="ECO:0000313" key="13">
    <source>
        <dbReference type="Proteomes" id="UP001319870"/>
    </source>
</evidence>
<dbReference type="Gene3D" id="1.10.1200.120">
    <property type="entry name" value="Large-conductance mechanosensitive channel, MscL, domain 1"/>
    <property type="match status" value="1"/>
</dbReference>
<evidence type="ECO:0000256" key="8">
    <source>
        <dbReference type="ARBA" id="ARBA00023136"/>
    </source>
</evidence>
<evidence type="ECO:0000256" key="6">
    <source>
        <dbReference type="ARBA" id="ARBA00022989"/>
    </source>
</evidence>
<keyword evidence="3 10" id="KW-0813">Transport</keyword>
<comment type="subcellular location">
    <subcellularLocation>
        <location evidence="1 10">Cell membrane</location>
        <topology evidence="1 10">Multi-pass membrane protein</topology>
    </subcellularLocation>
</comment>
<dbReference type="HAMAP" id="MF_00115">
    <property type="entry name" value="MscL"/>
    <property type="match status" value="1"/>
</dbReference>
<comment type="similarity">
    <text evidence="2 10">Belongs to the MscL family.</text>
</comment>
<sequence>MKSLMSGFKEFVMRGNVVDLAVGIVIGTAFTAVVSGLLDGIINPLIAAIFGQPDISNVMTFPINNAVFSIGLFLNAVLNFLIVAAALYFIVVAPLNHLAERRARGQEEEPEPMDQNVILLQEIRDLLAAQSTGGPGATGYTGGSGLPPRQ</sequence>
<keyword evidence="7 10" id="KW-0406">Ion transport</keyword>
<dbReference type="InterPro" id="IPR037673">
    <property type="entry name" value="MSC/AndL"/>
</dbReference>
<evidence type="ECO:0000256" key="9">
    <source>
        <dbReference type="ARBA" id="ARBA00023303"/>
    </source>
</evidence>
<dbReference type="PROSITE" id="PS01327">
    <property type="entry name" value="MSCL"/>
    <property type="match status" value="1"/>
</dbReference>
<dbReference type="InterPro" id="IPR001185">
    <property type="entry name" value="MS_channel"/>
</dbReference>
<feature type="region of interest" description="Disordered" evidence="11">
    <location>
        <begin position="130"/>
        <end position="150"/>
    </location>
</feature>
<dbReference type="InterPro" id="IPR019823">
    <property type="entry name" value="Mechanosensitive_channel_CS"/>
</dbReference>
<evidence type="ECO:0000256" key="7">
    <source>
        <dbReference type="ARBA" id="ARBA00023065"/>
    </source>
</evidence>
<keyword evidence="8 10" id="KW-0472">Membrane</keyword>
<dbReference type="PANTHER" id="PTHR30266:SF2">
    <property type="entry name" value="LARGE-CONDUCTANCE MECHANOSENSITIVE CHANNEL"/>
    <property type="match status" value="1"/>
</dbReference>
<evidence type="ECO:0000313" key="12">
    <source>
        <dbReference type="EMBL" id="MCA5892955.1"/>
    </source>
</evidence>
<keyword evidence="4 10" id="KW-1003">Cell membrane</keyword>
<dbReference type="NCBIfam" id="TIGR00220">
    <property type="entry name" value="mscL"/>
    <property type="match status" value="1"/>
</dbReference>
<keyword evidence="13" id="KW-1185">Reference proteome</keyword>
<accession>A0ABS7ZGL5</accession>